<feature type="transmembrane region" description="Helical" evidence="1">
    <location>
        <begin position="443"/>
        <end position="463"/>
    </location>
</feature>
<dbReference type="EMBL" id="CP063458">
    <property type="protein sequence ID" value="QOV87880.1"/>
    <property type="molecule type" value="Genomic_DNA"/>
</dbReference>
<feature type="transmembrane region" description="Helical" evidence="1">
    <location>
        <begin position="272"/>
        <end position="293"/>
    </location>
</feature>
<feature type="transmembrane region" description="Helical" evidence="1">
    <location>
        <begin position="179"/>
        <end position="199"/>
    </location>
</feature>
<protein>
    <submittedName>
        <fullName evidence="2">Uncharacterized protein</fullName>
    </submittedName>
</protein>
<feature type="transmembrane region" description="Helical" evidence="1">
    <location>
        <begin position="241"/>
        <end position="260"/>
    </location>
</feature>
<dbReference type="AlphaFoldDB" id="A0A7M2WTM1"/>
<gene>
    <name evidence="2" type="ORF">IPV69_16520</name>
</gene>
<feature type="transmembrane region" description="Helical" evidence="1">
    <location>
        <begin position="154"/>
        <end position="172"/>
    </location>
</feature>
<feature type="transmembrane region" description="Helical" evidence="1">
    <location>
        <begin position="475"/>
        <end position="496"/>
    </location>
</feature>
<keyword evidence="3" id="KW-1185">Reference proteome</keyword>
<evidence type="ECO:0000256" key="1">
    <source>
        <dbReference type="SAM" id="Phobius"/>
    </source>
</evidence>
<name>A0A7M2WTM1_9BACT</name>
<dbReference type="KEGG" id="hbs:IPV69_16520"/>
<sequence length="533" mass="57556">MQTRSVGAVGLVLIAGLFVALCHVWLVSAGYWAHWPMYSDRYDRLATAFAAGQTHLTIAPDPAMLALANPYDPVANEVYRKQPGVHDACLYNGKLYYYWGPTPGLMLVPAKLLLGNRVTIADQHLCFTFAMGLVAVTGLMLLRLRVAFYSSSPVWLPALGVLLTGLSTPITCIMTRAAVYEAAILGGQFFLLAGIYLAWRAISGFSAGADVAADSTFVNRRSHRALLLAGVCLANAVGSRVSLAVTVTAIGLVIVGVIVWRYRHQPRQCLKALAFFGLPLVVSAVGLCVYNAVRFDHPLQFGQKYQLGGADLLALPGLFGIDNLWPNLWSYFVRPIAGLDHFPFLIAVQGFEQFPAFIRIPPGYEIYEPISGLPRVMPVLVVIPLAAILGSRALSIARTPAPGTATKADDGGRALRTPVILLLLAAVLGFAPVLLMIGSSQRYLADFTPPLVIVAIVAVWHLTDVRRVSARSARRLLTSFTCLAAITLGIGVLISIDGYGAHFRLKNARLYESLGGQIEPESENTTDITHAKH</sequence>
<feature type="transmembrane region" description="Helical" evidence="1">
    <location>
        <begin position="96"/>
        <end position="114"/>
    </location>
</feature>
<evidence type="ECO:0000313" key="2">
    <source>
        <dbReference type="EMBL" id="QOV87880.1"/>
    </source>
</evidence>
<proteinExistence type="predicted"/>
<accession>A0A7M2WTM1</accession>
<dbReference type="Proteomes" id="UP000593765">
    <property type="component" value="Chromosome"/>
</dbReference>
<evidence type="ECO:0000313" key="3">
    <source>
        <dbReference type="Proteomes" id="UP000593765"/>
    </source>
</evidence>
<keyword evidence="1" id="KW-1133">Transmembrane helix</keyword>
<reference evidence="2 3" key="1">
    <citation type="submission" date="2020-10" db="EMBL/GenBank/DDBJ databases">
        <title>Wide distribution of Phycisphaera-like planctomycetes from WD2101 soil group in peatlands and genome analysis of the first cultivated representative.</title>
        <authorList>
            <person name="Dedysh S.N."/>
            <person name="Beletsky A.V."/>
            <person name="Ivanova A."/>
            <person name="Kulichevskaya I.S."/>
            <person name="Suzina N.E."/>
            <person name="Philippov D.A."/>
            <person name="Rakitin A.L."/>
            <person name="Mardanov A.V."/>
            <person name="Ravin N.V."/>
        </authorList>
    </citation>
    <scope>NUCLEOTIDE SEQUENCE [LARGE SCALE GENOMIC DNA]</scope>
    <source>
        <strain evidence="2 3">M1803</strain>
    </source>
</reference>
<feature type="transmembrane region" description="Helical" evidence="1">
    <location>
        <begin position="376"/>
        <end position="397"/>
    </location>
</feature>
<keyword evidence="1" id="KW-0812">Transmembrane</keyword>
<feature type="transmembrane region" description="Helical" evidence="1">
    <location>
        <begin position="126"/>
        <end position="148"/>
    </location>
</feature>
<dbReference type="RefSeq" id="WP_206290795.1">
    <property type="nucleotide sequence ID" value="NZ_CP063458.1"/>
</dbReference>
<organism evidence="2 3">
    <name type="scientific">Humisphaera borealis</name>
    <dbReference type="NCBI Taxonomy" id="2807512"/>
    <lineage>
        <taxon>Bacteria</taxon>
        <taxon>Pseudomonadati</taxon>
        <taxon>Planctomycetota</taxon>
        <taxon>Phycisphaerae</taxon>
        <taxon>Tepidisphaerales</taxon>
        <taxon>Tepidisphaeraceae</taxon>
        <taxon>Humisphaera</taxon>
    </lineage>
</organism>
<feature type="transmembrane region" description="Helical" evidence="1">
    <location>
        <begin position="418"/>
        <end position="437"/>
    </location>
</feature>
<keyword evidence="1" id="KW-0472">Membrane</keyword>